<reference evidence="4 5" key="1">
    <citation type="submission" date="2013-02" db="EMBL/GenBank/DDBJ databases">
        <authorList>
            <person name="Fiebig A."/>
            <person name="Goeker M."/>
            <person name="Klenk H.-P.P."/>
        </authorList>
    </citation>
    <scope>NUCLEOTIDE SEQUENCE [LARGE SCALE GENOMIC DNA]</scope>
    <source>
        <strain evidence="4 5">DSM 19309</strain>
    </source>
</reference>
<dbReference type="GO" id="GO:0016301">
    <property type="term" value="F:kinase activity"/>
    <property type="evidence" value="ECO:0007669"/>
    <property type="project" value="UniProtKB-KW"/>
</dbReference>
<dbReference type="RefSeq" id="WP_037279101.1">
    <property type="nucleotide sequence ID" value="NZ_KK088560.1"/>
</dbReference>
<dbReference type="PROSITE" id="PS00583">
    <property type="entry name" value="PFKB_KINASES_1"/>
    <property type="match status" value="1"/>
</dbReference>
<dbReference type="InterPro" id="IPR002173">
    <property type="entry name" value="Carboh/pur_kinase_PfkB_CS"/>
</dbReference>
<evidence type="ECO:0000256" key="1">
    <source>
        <dbReference type="ARBA" id="ARBA00022679"/>
    </source>
</evidence>
<dbReference type="Proteomes" id="UP000019666">
    <property type="component" value="Unassembled WGS sequence"/>
</dbReference>
<evidence type="ECO:0000256" key="2">
    <source>
        <dbReference type="ARBA" id="ARBA00022777"/>
    </source>
</evidence>
<name>A0A017HGS9_9RHOB</name>
<sequence>MAPAPDILCIGSCLWDIIGRTPSHMRLGGDVPGRISRIPGGVALNIAMTLRRFGLRPGILTAIGRDPEGEQLVAECEHLGLVTYFAYRSEDLPTDRYMAVEGANGLIAAIADAHSLEAAGEKILRPLEDGRLGSPDAPWSGPVALDGNLTTDLLGRIATSPLFSKADLRVAPASPGKAERLLPLMGHPGVTVYVNLEEARILGHREFGDSDQAARALLSQGAHRVLVTDGGRSASVADASGVLTQVPPEVLVTRVTGAGDTFLAAHVVAEREGAGRELALARALKAAALYVSGDTPS</sequence>
<dbReference type="Pfam" id="PF00294">
    <property type="entry name" value="PfkB"/>
    <property type="match status" value="1"/>
</dbReference>
<keyword evidence="5" id="KW-1185">Reference proteome</keyword>
<evidence type="ECO:0000313" key="4">
    <source>
        <dbReference type="EMBL" id="EYD73526.1"/>
    </source>
</evidence>
<dbReference type="AlphaFoldDB" id="A0A017HGS9"/>
<dbReference type="Gene3D" id="3.40.1190.20">
    <property type="match status" value="1"/>
</dbReference>
<dbReference type="PATRIC" id="fig|442562.3.peg.4577"/>
<dbReference type="PANTHER" id="PTHR10584:SF166">
    <property type="entry name" value="RIBOKINASE"/>
    <property type="match status" value="1"/>
</dbReference>
<evidence type="ECO:0000313" key="5">
    <source>
        <dbReference type="Proteomes" id="UP000019666"/>
    </source>
</evidence>
<keyword evidence="1" id="KW-0808">Transferase</keyword>
<dbReference type="STRING" id="442562.Rumeso_04647"/>
<keyword evidence="2 4" id="KW-0418">Kinase</keyword>
<comment type="caution">
    <text evidence="4">The sequence shown here is derived from an EMBL/GenBank/DDBJ whole genome shotgun (WGS) entry which is preliminary data.</text>
</comment>
<dbReference type="PANTHER" id="PTHR10584">
    <property type="entry name" value="SUGAR KINASE"/>
    <property type="match status" value="1"/>
</dbReference>
<proteinExistence type="predicted"/>
<organism evidence="4 5">
    <name type="scientific">Rubellimicrobium mesophilum DSM 19309</name>
    <dbReference type="NCBI Taxonomy" id="442562"/>
    <lineage>
        <taxon>Bacteria</taxon>
        <taxon>Pseudomonadati</taxon>
        <taxon>Pseudomonadota</taxon>
        <taxon>Alphaproteobacteria</taxon>
        <taxon>Rhodobacterales</taxon>
        <taxon>Roseobacteraceae</taxon>
        <taxon>Rubellimicrobium</taxon>
    </lineage>
</organism>
<dbReference type="InterPro" id="IPR029056">
    <property type="entry name" value="Ribokinase-like"/>
</dbReference>
<evidence type="ECO:0000259" key="3">
    <source>
        <dbReference type="Pfam" id="PF00294"/>
    </source>
</evidence>
<dbReference type="HOGENOM" id="CLU_935939_0_0_5"/>
<feature type="domain" description="Carbohydrate kinase PfkB" evidence="3">
    <location>
        <begin position="6"/>
        <end position="292"/>
    </location>
</feature>
<dbReference type="SUPFAM" id="SSF53613">
    <property type="entry name" value="Ribokinase-like"/>
    <property type="match status" value="1"/>
</dbReference>
<gene>
    <name evidence="4" type="ORF">Rumeso_04647</name>
</gene>
<dbReference type="EMBL" id="AOSK01000130">
    <property type="protein sequence ID" value="EYD73526.1"/>
    <property type="molecule type" value="Genomic_DNA"/>
</dbReference>
<dbReference type="InterPro" id="IPR011611">
    <property type="entry name" value="PfkB_dom"/>
</dbReference>
<dbReference type="OrthoDB" id="7869371at2"/>
<accession>A0A017HGS9</accession>
<protein>
    <submittedName>
        <fullName evidence="4">Putative sugar kinase in cluster with indigoidine synthase indA, PfkB family of kinase</fullName>
    </submittedName>
</protein>